<dbReference type="EMBL" id="FPLD01000062">
    <property type="protein sequence ID" value="SGZ00643.1"/>
    <property type="molecule type" value="Genomic_DNA"/>
</dbReference>
<gene>
    <name evidence="1" type="ORF">NVI5450_2331</name>
</gene>
<name>A0A1L0BBR2_9GAMM</name>
<dbReference type="AlphaFoldDB" id="A0A1L0BBR2"/>
<evidence type="ECO:0000313" key="2">
    <source>
        <dbReference type="Proteomes" id="UP000183794"/>
    </source>
</evidence>
<evidence type="ECO:0000313" key="1">
    <source>
        <dbReference type="EMBL" id="SGZ00643.1"/>
    </source>
</evidence>
<sequence>MCKVARRLLLMSLLTLDNPVKNMDKIIWINTNQTFTGKLVGST</sequence>
<protein>
    <submittedName>
        <fullName evidence="1">Uncharacterized protein</fullName>
    </submittedName>
</protein>
<reference evidence="1 2" key="1">
    <citation type="submission" date="2016-11" db="EMBL/GenBank/DDBJ databases">
        <authorList>
            <person name="Jaros S."/>
            <person name="Januszkiewicz K."/>
            <person name="Wedrychowicz H."/>
        </authorList>
    </citation>
    <scope>NUCLEOTIDE SEQUENCE [LARGE SCALE GENOMIC DNA]</scope>
    <source>
        <strain evidence="1">NVI 5450</strain>
    </source>
</reference>
<dbReference type="Proteomes" id="UP000183794">
    <property type="component" value="Unassembled WGS sequence"/>
</dbReference>
<organism evidence="1 2">
    <name type="scientific">Moritella viscosa</name>
    <dbReference type="NCBI Taxonomy" id="80854"/>
    <lineage>
        <taxon>Bacteria</taxon>
        <taxon>Pseudomonadati</taxon>
        <taxon>Pseudomonadota</taxon>
        <taxon>Gammaproteobacteria</taxon>
        <taxon>Alteromonadales</taxon>
        <taxon>Moritellaceae</taxon>
        <taxon>Moritella</taxon>
    </lineage>
</organism>
<proteinExistence type="predicted"/>
<accession>A0A1L0BBR2</accession>